<evidence type="ECO:0000313" key="5">
    <source>
        <dbReference type="Proteomes" id="UP000054260"/>
    </source>
</evidence>
<dbReference type="AlphaFoldDB" id="A0A101H1I1"/>
<sequence length="90" mass="10463">MQNIDKIMDLVEELFDELEIVDVQELTEALPDMEQDEVTELRSSIEEWIDGLDEIVARLPELQASILELKGDLERLNDSVVEIEENFEED</sequence>
<dbReference type="EMBL" id="DQBS01000136">
    <property type="protein sequence ID" value="HCO70103.1"/>
    <property type="molecule type" value="Genomic_DNA"/>
</dbReference>
<dbReference type="EMBL" id="LGGW01000037">
    <property type="protein sequence ID" value="KUK90384.1"/>
    <property type="molecule type" value="Genomic_DNA"/>
</dbReference>
<evidence type="ECO:0000313" key="6">
    <source>
        <dbReference type="Proteomes" id="UP000055014"/>
    </source>
</evidence>
<evidence type="ECO:0000256" key="1">
    <source>
        <dbReference type="SAM" id="Coils"/>
    </source>
</evidence>
<dbReference type="Proteomes" id="UP000055014">
    <property type="component" value="Unassembled WGS sequence"/>
</dbReference>
<organism evidence="3 5">
    <name type="scientific">Mesotoga infera</name>
    <dbReference type="NCBI Taxonomy" id="1236046"/>
    <lineage>
        <taxon>Bacteria</taxon>
        <taxon>Thermotogati</taxon>
        <taxon>Thermotogota</taxon>
        <taxon>Thermotogae</taxon>
        <taxon>Kosmotogales</taxon>
        <taxon>Kosmotogaceae</taxon>
        <taxon>Mesotoga</taxon>
    </lineage>
</organism>
<keyword evidence="1" id="KW-0175">Coiled coil</keyword>
<gene>
    <name evidence="2" type="ORF">DIT26_05915</name>
    <name evidence="3" type="ORF">XD86_0209</name>
    <name evidence="4" type="ORF">XE02_0574</name>
</gene>
<dbReference type="Proteomes" id="UP000054260">
    <property type="component" value="Unassembled WGS sequence"/>
</dbReference>
<evidence type="ECO:0000313" key="4">
    <source>
        <dbReference type="EMBL" id="KUK90384.1"/>
    </source>
</evidence>
<reference evidence="3" key="1">
    <citation type="journal article" date="2015" name="MBio">
        <title>Genome-resolved metagenomic analysis reveals roles for candidate phyla and other microbial community members in biogeochemical transformations in oil reservoirs.</title>
        <authorList>
            <person name="Hu P."/>
            <person name="Tom L."/>
            <person name="Singh A."/>
            <person name="Thomas B.C."/>
            <person name="Baker B.J."/>
            <person name="Piceno Y.M."/>
            <person name="Andersen G.L."/>
            <person name="Banfield J.F."/>
        </authorList>
    </citation>
    <scope>NUCLEOTIDE SEQUENCE [LARGE SCALE GENOMIC DNA]</scope>
    <source>
        <strain evidence="3">46_47</strain>
        <strain evidence="4">46_70</strain>
    </source>
</reference>
<accession>A0A101H1I1</accession>
<reference evidence="2 7" key="3">
    <citation type="journal article" date="2018" name="Nat. Biotechnol.">
        <title>A standardized bacterial taxonomy based on genome phylogeny substantially revises the tree of life.</title>
        <authorList>
            <person name="Parks D.H."/>
            <person name="Chuvochina M."/>
            <person name="Waite D.W."/>
            <person name="Rinke C."/>
            <person name="Skarshewski A."/>
            <person name="Chaumeil P.A."/>
            <person name="Hugenholtz P."/>
        </authorList>
    </citation>
    <scope>NUCLEOTIDE SEQUENCE [LARGE SCALE GENOMIC DNA]</scope>
    <source>
        <strain evidence="2">UBA9905</strain>
    </source>
</reference>
<evidence type="ECO:0000313" key="2">
    <source>
        <dbReference type="EMBL" id="HCO70103.1"/>
    </source>
</evidence>
<protein>
    <submittedName>
        <fullName evidence="3">Uncharacterized protein</fullName>
    </submittedName>
</protein>
<dbReference type="EMBL" id="LGGH01000016">
    <property type="protein sequence ID" value="KUK68387.1"/>
    <property type="molecule type" value="Genomic_DNA"/>
</dbReference>
<feature type="coiled-coil region" evidence="1">
    <location>
        <begin position="59"/>
        <end position="86"/>
    </location>
</feature>
<dbReference type="PATRIC" id="fig|1236046.5.peg.83"/>
<reference evidence="5 6" key="2">
    <citation type="journal article" date="2015" name="MBio">
        <title>Genome-Resolved Metagenomic Analysis Reveals Roles for Candidate Phyla and Other Microbial Community Members in Biogeochemical Transformations in Oil Reservoirs.</title>
        <authorList>
            <person name="Hu P."/>
            <person name="Tom L."/>
            <person name="Singh A."/>
            <person name="Thomas B.C."/>
            <person name="Baker B.J."/>
            <person name="Piceno Y.M."/>
            <person name="Andersen G.L."/>
            <person name="Banfield J.F."/>
        </authorList>
    </citation>
    <scope>NUCLEOTIDE SEQUENCE [LARGE SCALE GENOMIC DNA]</scope>
</reference>
<name>A0A101H1I1_9BACT</name>
<proteinExistence type="predicted"/>
<evidence type="ECO:0000313" key="7">
    <source>
        <dbReference type="Proteomes" id="UP000264215"/>
    </source>
</evidence>
<dbReference type="Proteomes" id="UP000264215">
    <property type="component" value="Unassembled WGS sequence"/>
</dbReference>
<comment type="caution">
    <text evidence="3">The sequence shown here is derived from an EMBL/GenBank/DDBJ whole genome shotgun (WGS) entry which is preliminary data.</text>
</comment>
<evidence type="ECO:0000313" key="3">
    <source>
        <dbReference type="EMBL" id="KUK68387.1"/>
    </source>
</evidence>